<dbReference type="Gene3D" id="3.40.630.120">
    <property type="match status" value="1"/>
</dbReference>
<sequence length="277" mass="32640">MRSLMEFASAIALPNEAWQCIQAYQFSAAEKQRLHHLFYHHRESFFQYIEQRDDAGSICMALYLEFFYERYRRMNAEDAEILLNGAQDLTLWVKLNYHYFQVWGIIWGMWRFLDRIIDGRIVRLGCLEFEVKGIDKTIDSEEIYLLKGRSLIINIHIPEQEHLELSKCTAALKQAAAYFHPIPPIFYCDSWLMAPVLQKLLPADSRIVQFQKLFTILETDAENRQMEERIFDDIMDDPNDYEEMTSLQRSAKAHLVNGGKLGTGIGILTKYYFEQRL</sequence>
<accession>A0A6N8U3Y3</accession>
<evidence type="ECO:0000259" key="1">
    <source>
        <dbReference type="Pfam" id="PF18164"/>
    </source>
</evidence>
<protein>
    <recommendedName>
        <fullName evidence="1">GNAT-like C-terminal domain-containing protein</fullName>
    </recommendedName>
</protein>
<dbReference type="Proteomes" id="UP000434036">
    <property type="component" value="Unassembled WGS sequence"/>
</dbReference>
<reference evidence="2 3" key="2">
    <citation type="submission" date="2020-01" db="EMBL/GenBank/DDBJ databases">
        <title>Clostridiaceae sp. nov. isolated from the gut of human by culturomics.</title>
        <authorList>
            <person name="Chang Y."/>
        </authorList>
    </citation>
    <scope>NUCLEOTIDE SEQUENCE [LARGE SCALE GENOMIC DNA]</scope>
    <source>
        <strain evidence="2 3">DONG20-135</strain>
    </source>
</reference>
<feature type="domain" description="GNAT-like C-terminal" evidence="1">
    <location>
        <begin position="121"/>
        <end position="268"/>
    </location>
</feature>
<dbReference type="RefSeq" id="WP_160624329.1">
    <property type="nucleotide sequence ID" value="NZ_WUUQ01000001.1"/>
</dbReference>
<evidence type="ECO:0000313" key="2">
    <source>
        <dbReference type="EMBL" id="MXQ72852.1"/>
    </source>
</evidence>
<reference evidence="2 3" key="1">
    <citation type="submission" date="2019-12" db="EMBL/GenBank/DDBJ databases">
        <authorList>
            <person name="Yang R."/>
        </authorList>
    </citation>
    <scope>NUCLEOTIDE SEQUENCE [LARGE SCALE GENOMIC DNA]</scope>
    <source>
        <strain evidence="2 3">DONG20-135</strain>
    </source>
</reference>
<evidence type="ECO:0000313" key="3">
    <source>
        <dbReference type="Proteomes" id="UP000434036"/>
    </source>
</evidence>
<organism evidence="2 3">
    <name type="scientific">Copranaerobaculum intestinale</name>
    <dbReference type="NCBI Taxonomy" id="2692629"/>
    <lineage>
        <taxon>Bacteria</taxon>
        <taxon>Bacillati</taxon>
        <taxon>Bacillota</taxon>
        <taxon>Erysipelotrichia</taxon>
        <taxon>Erysipelotrichales</taxon>
        <taxon>Erysipelotrichaceae</taxon>
        <taxon>Copranaerobaculum</taxon>
    </lineage>
</organism>
<dbReference type="Pfam" id="PF18164">
    <property type="entry name" value="GNAT_C"/>
    <property type="match status" value="1"/>
</dbReference>
<dbReference type="InterPro" id="IPR041644">
    <property type="entry name" value="GNAT_C"/>
</dbReference>
<dbReference type="EMBL" id="WUUQ01000001">
    <property type="protein sequence ID" value="MXQ72852.1"/>
    <property type="molecule type" value="Genomic_DNA"/>
</dbReference>
<gene>
    <name evidence="2" type="ORF">GSF08_02685</name>
</gene>
<proteinExistence type="predicted"/>
<keyword evidence="3" id="KW-1185">Reference proteome</keyword>
<comment type="caution">
    <text evidence="2">The sequence shown here is derived from an EMBL/GenBank/DDBJ whole genome shotgun (WGS) entry which is preliminary data.</text>
</comment>
<dbReference type="AlphaFoldDB" id="A0A6N8U3Y3"/>
<name>A0A6N8U3Y3_9FIRM</name>